<dbReference type="SUPFAM" id="SSF46689">
    <property type="entry name" value="Homeodomain-like"/>
    <property type="match status" value="1"/>
</dbReference>
<dbReference type="InterPro" id="IPR018060">
    <property type="entry name" value="HTH_AraC"/>
</dbReference>
<evidence type="ECO:0000256" key="1">
    <source>
        <dbReference type="ARBA" id="ARBA00023015"/>
    </source>
</evidence>
<evidence type="ECO:0000313" key="5">
    <source>
        <dbReference type="EMBL" id="AXE16512.1"/>
    </source>
</evidence>
<evidence type="ECO:0000313" key="6">
    <source>
        <dbReference type="Proteomes" id="UP000251993"/>
    </source>
</evidence>
<dbReference type="KEGG" id="run:DR864_01605"/>
<dbReference type="Gene3D" id="1.10.10.60">
    <property type="entry name" value="Homeodomain-like"/>
    <property type="match status" value="1"/>
</dbReference>
<organism evidence="5 6">
    <name type="scientific">Runella rosea</name>
    <dbReference type="NCBI Taxonomy" id="2259595"/>
    <lineage>
        <taxon>Bacteria</taxon>
        <taxon>Pseudomonadati</taxon>
        <taxon>Bacteroidota</taxon>
        <taxon>Cytophagia</taxon>
        <taxon>Cytophagales</taxon>
        <taxon>Spirosomataceae</taxon>
        <taxon>Runella</taxon>
    </lineage>
</organism>
<dbReference type="GO" id="GO:0003700">
    <property type="term" value="F:DNA-binding transcription factor activity"/>
    <property type="evidence" value="ECO:0007669"/>
    <property type="project" value="InterPro"/>
</dbReference>
<feature type="domain" description="HTH araC/xylS-type" evidence="4">
    <location>
        <begin position="77"/>
        <end position="175"/>
    </location>
</feature>
<accession>A0A344TCZ1</accession>
<dbReference type="OrthoDB" id="635259at2"/>
<evidence type="ECO:0000259" key="4">
    <source>
        <dbReference type="PROSITE" id="PS01124"/>
    </source>
</evidence>
<keyword evidence="3" id="KW-0804">Transcription</keyword>
<dbReference type="PANTHER" id="PTHR46796:SF13">
    <property type="entry name" value="HTH-TYPE TRANSCRIPTIONAL ACTIVATOR RHAS"/>
    <property type="match status" value="1"/>
</dbReference>
<keyword evidence="6" id="KW-1185">Reference proteome</keyword>
<dbReference type="Proteomes" id="UP000251993">
    <property type="component" value="Chromosome"/>
</dbReference>
<dbReference type="Pfam" id="PF12833">
    <property type="entry name" value="HTH_18"/>
    <property type="match status" value="1"/>
</dbReference>
<dbReference type="PROSITE" id="PS01124">
    <property type="entry name" value="HTH_ARAC_FAMILY_2"/>
    <property type="match status" value="1"/>
</dbReference>
<dbReference type="PANTHER" id="PTHR46796">
    <property type="entry name" value="HTH-TYPE TRANSCRIPTIONAL ACTIVATOR RHAS-RELATED"/>
    <property type="match status" value="1"/>
</dbReference>
<reference evidence="5 6" key="1">
    <citation type="submission" date="2018-07" db="EMBL/GenBank/DDBJ databases">
        <title>Genome sequencing of Runella.</title>
        <authorList>
            <person name="Baek M.-G."/>
            <person name="Yi H."/>
        </authorList>
    </citation>
    <scope>NUCLEOTIDE SEQUENCE [LARGE SCALE GENOMIC DNA]</scope>
    <source>
        <strain evidence="5 6">HYN0085</strain>
    </source>
</reference>
<dbReference type="InterPro" id="IPR050204">
    <property type="entry name" value="AraC_XylS_family_regulators"/>
</dbReference>
<proteinExistence type="predicted"/>
<dbReference type="SMART" id="SM00342">
    <property type="entry name" value="HTH_ARAC"/>
    <property type="match status" value="1"/>
</dbReference>
<evidence type="ECO:0000256" key="2">
    <source>
        <dbReference type="ARBA" id="ARBA00023125"/>
    </source>
</evidence>
<evidence type="ECO:0000256" key="3">
    <source>
        <dbReference type="ARBA" id="ARBA00023163"/>
    </source>
</evidence>
<dbReference type="AlphaFoldDB" id="A0A344TCZ1"/>
<dbReference type="InterPro" id="IPR009057">
    <property type="entry name" value="Homeodomain-like_sf"/>
</dbReference>
<dbReference type="RefSeq" id="WP_114065299.1">
    <property type="nucleotide sequence ID" value="NZ_CP030850.1"/>
</dbReference>
<dbReference type="GO" id="GO:0043565">
    <property type="term" value="F:sequence-specific DNA binding"/>
    <property type="evidence" value="ECO:0007669"/>
    <property type="project" value="InterPro"/>
</dbReference>
<name>A0A344TCZ1_9BACT</name>
<gene>
    <name evidence="5" type="ORF">DR864_01605</name>
</gene>
<protein>
    <recommendedName>
        <fullName evidence="4">HTH araC/xylS-type domain-containing protein</fullName>
    </recommendedName>
</protein>
<dbReference type="EMBL" id="CP030850">
    <property type="protein sequence ID" value="AXE16512.1"/>
    <property type="molecule type" value="Genomic_DNA"/>
</dbReference>
<keyword evidence="1" id="KW-0805">Transcription regulation</keyword>
<keyword evidence="2" id="KW-0238">DNA-binding</keyword>
<sequence>MVSIDFQQGGLAKFLKMPLSEAFLDERIDAETLLNPNISQVYEQMVNAATYSQIIEIVEDYLWQKIKYQTVDIHPFDKVNLLILNQPATYSIEYLANQACLSLSQFERRFKQQIGVSPKFFLRINRFHQAFMLKDQNPTLDWLSIALQTGYNDYQHLVKDFKQFSGTTPNSLLKAQAAAPERILRLG</sequence>